<evidence type="ECO:0000259" key="3">
    <source>
        <dbReference type="Pfam" id="PF10648"/>
    </source>
</evidence>
<keyword evidence="2" id="KW-0732">Signal</keyword>
<feature type="chain" id="PRO_5039346730" evidence="2">
    <location>
        <begin position="27"/>
        <end position="281"/>
    </location>
</feature>
<reference evidence="4 5" key="1">
    <citation type="submission" date="2018-05" db="EMBL/GenBank/DDBJ databases">
        <title>Genomic Encyclopedia of Type Strains, Phase III (KMG-III): the genomes of soil and plant-associated and newly described type strains.</title>
        <authorList>
            <person name="Whitman W."/>
        </authorList>
    </citation>
    <scope>NUCLEOTIDE SEQUENCE [LARGE SCALE GENOMIC DNA]</scope>
    <source>
        <strain evidence="4 5">CECT 5696</strain>
    </source>
</reference>
<feature type="signal peptide" evidence="2">
    <location>
        <begin position="1"/>
        <end position="26"/>
    </location>
</feature>
<feature type="compositionally biased region" description="Gly residues" evidence="1">
    <location>
        <begin position="89"/>
        <end position="107"/>
    </location>
</feature>
<feature type="domain" description="Bacterial spore germination immunoglobulin-like" evidence="3">
    <location>
        <begin position="177"/>
        <end position="258"/>
    </location>
</feature>
<evidence type="ECO:0000313" key="4">
    <source>
        <dbReference type="EMBL" id="PWW08551.1"/>
    </source>
</evidence>
<comment type="caution">
    <text evidence="4">The sequence shown here is derived from an EMBL/GenBank/DDBJ whole genome shotgun (WGS) entry which is preliminary data.</text>
</comment>
<feature type="compositionally biased region" description="Low complexity" evidence="1">
    <location>
        <begin position="37"/>
        <end position="49"/>
    </location>
</feature>
<evidence type="ECO:0000256" key="1">
    <source>
        <dbReference type="SAM" id="MobiDB-lite"/>
    </source>
</evidence>
<organism evidence="4 5">
    <name type="scientific">Paenibacillus cellulosilyticus</name>
    <dbReference type="NCBI Taxonomy" id="375489"/>
    <lineage>
        <taxon>Bacteria</taxon>
        <taxon>Bacillati</taxon>
        <taxon>Bacillota</taxon>
        <taxon>Bacilli</taxon>
        <taxon>Bacillales</taxon>
        <taxon>Paenibacillaceae</taxon>
        <taxon>Paenibacillus</taxon>
    </lineage>
</organism>
<gene>
    <name evidence="4" type="ORF">DFQ01_101274</name>
</gene>
<evidence type="ECO:0000313" key="5">
    <source>
        <dbReference type="Proteomes" id="UP000246635"/>
    </source>
</evidence>
<proteinExistence type="predicted"/>
<feature type="compositionally biased region" description="Polar residues" evidence="1">
    <location>
        <begin position="58"/>
        <end position="68"/>
    </location>
</feature>
<sequence length="281" mass="28569">MARKYHSSWWLLRAALALILAFIVGAAVSCAHSNSSTADPNTDNPPAAASDKPVNGSPDDNGSGTAVDQGSQSTTGQGAGSNEGSVVTVGGGTDIGTGTGSNPGGSTGEDKDPVTSSGGITDTDSGTGGASKPTTGSDSGSTATPTKPNHTPSKPVSSNTSGSKEPVIVAKNEAFRIYAPAEDAVVGTTFKVTGEARVFEAAFSYSFEDGHNVLVEGHVMADQGAPEWGKFEFEVTFKEATSPFGILVIYENSAKDGSRIHQLEIPVQFADGIVKPVSGEE</sequence>
<name>A0A2V2Z8V2_9BACL</name>
<dbReference type="PROSITE" id="PS51257">
    <property type="entry name" value="PROKAR_LIPOPROTEIN"/>
    <property type="match status" value="1"/>
</dbReference>
<feature type="compositionally biased region" description="Polar residues" evidence="1">
    <location>
        <begin position="132"/>
        <end position="163"/>
    </location>
</feature>
<dbReference type="RefSeq" id="WP_110042076.1">
    <property type="nucleotide sequence ID" value="NZ_CP054613.1"/>
</dbReference>
<protein>
    <submittedName>
        <fullName evidence="4">Immunoglobulin-like protein involved in spore germination</fullName>
    </submittedName>
</protein>
<dbReference type="OrthoDB" id="1357684at2"/>
<dbReference type="Pfam" id="PF10648">
    <property type="entry name" value="Gmad2"/>
    <property type="match status" value="1"/>
</dbReference>
<feature type="compositionally biased region" description="Low complexity" evidence="1">
    <location>
        <begin position="115"/>
        <end position="125"/>
    </location>
</feature>
<dbReference type="Proteomes" id="UP000246635">
    <property type="component" value="Unassembled WGS sequence"/>
</dbReference>
<feature type="compositionally biased region" description="Low complexity" evidence="1">
    <location>
        <begin position="69"/>
        <end position="88"/>
    </location>
</feature>
<accession>A0A2V2Z8V2</accession>
<evidence type="ECO:0000256" key="2">
    <source>
        <dbReference type="SAM" id="SignalP"/>
    </source>
</evidence>
<keyword evidence="5" id="KW-1185">Reference proteome</keyword>
<dbReference type="AlphaFoldDB" id="A0A2V2Z8V2"/>
<dbReference type="EMBL" id="QGTQ01000001">
    <property type="protein sequence ID" value="PWW08551.1"/>
    <property type="molecule type" value="Genomic_DNA"/>
</dbReference>
<dbReference type="InterPro" id="IPR018911">
    <property type="entry name" value="Gmad2_Ig-like_dom"/>
</dbReference>
<feature type="region of interest" description="Disordered" evidence="1">
    <location>
        <begin position="32"/>
        <end position="165"/>
    </location>
</feature>